<gene>
    <name evidence="1" type="ORF">QQF64_014647</name>
</gene>
<protein>
    <submittedName>
        <fullName evidence="1">Uncharacterized protein</fullName>
    </submittedName>
</protein>
<dbReference type="PANTHER" id="PTHR37984:SF7">
    <property type="entry name" value="INTEGRASE CATALYTIC DOMAIN-CONTAINING PROTEIN"/>
    <property type="match status" value="1"/>
</dbReference>
<reference evidence="1 2" key="1">
    <citation type="submission" date="2023-09" db="EMBL/GenBank/DDBJ databases">
        <authorList>
            <person name="Wang M."/>
        </authorList>
    </citation>
    <scope>NUCLEOTIDE SEQUENCE [LARGE SCALE GENOMIC DNA]</scope>
    <source>
        <strain evidence="1">GT-2023</strain>
        <tissue evidence="1">Liver</tissue>
    </source>
</reference>
<dbReference type="PANTHER" id="PTHR37984">
    <property type="entry name" value="PROTEIN CBG26694"/>
    <property type="match status" value="1"/>
</dbReference>
<dbReference type="Proteomes" id="UP001558613">
    <property type="component" value="Unassembled WGS sequence"/>
</dbReference>
<dbReference type="InterPro" id="IPR050951">
    <property type="entry name" value="Retrovirus_Pol_polyprotein"/>
</dbReference>
<proteinExistence type="predicted"/>
<dbReference type="EMBL" id="JAYMGO010000002">
    <property type="protein sequence ID" value="KAL1280047.1"/>
    <property type="molecule type" value="Genomic_DNA"/>
</dbReference>
<evidence type="ECO:0000313" key="2">
    <source>
        <dbReference type="Proteomes" id="UP001558613"/>
    </source>
</evidence>
<name>A0ABR3NTF5_9TELE</name>
<accession>A0ABR3NTF5</accession>
<comment type="caution">
    <text evidence="1">The sequence shown here is derived from an EMBL/GenBank/DDBJ whole genome shotgun (WGS) entry which is preliminary data.</text>
</comment>
<sequence>MKKSLAAALPRLKRMIIRLQKYDITIIHQPGKEIPVADTLSRKPIETERDNLSEGMDMQVHIVYRSLPVSDAKLQQIRAETESDSQLVQLSFTLDNPFAYRNKASGSLLLLFILPTQKDHVCTSDGWMYHRNRRHLFSTKEEPVEPCVSTNIEEEQNNNASPMLQVHAEVPAQPVKDREIWPYNTIPDLVEQCDQEKSLICDL</sequence>
<organism evidence="1 2">
    <name type="scientific">Cirrhinus molitorella</name>
    <name type="common">mud carp</name>
    <dbReference type="NCBI Taxonomy" id="172907"/>
    <lineage>
        <taxon>Eukaryota</taxon>
        <taxon>Metazoa</taxon>
        <taxon>Chordata</taxon>
        <taxon>Craniata</taxon>
        <taxon>Vertebrata</taxon>
        <taxon>Euteleostomi</taxon>
        <taxon>Actinopterygii</taxon>
        <taxon>Neopterygii</taxon>
        <taxon>Teleostei</taxon>
        <taxon>Ostariophysi</taxon>
        <taxon>Cypriniformes</taxon>
        <taxon>Cyprinidae</taxon>
        <taxon>Labeoninae</taxon>
        <taxon>Labeonini</taxon>
        <taxon>Cirrhinus</taxon>
    </lineage>
</organism>
<evidence type="ECO:0000313" key="1">
    <source>
        <dbReference type="EMBL" id="KAL1280047.1"/>
    </source>
</evidence>
<keyword evidence="2" id="KW-1185">Reference proteome</keyword>